<organism evidence="3 4">
    <name type="scientific">Shewanella electrica</name>
    <dbReference type="NCBI Taxonomy" id="515560"/>
    <lineage>
        <taxon>Bacteria</taxon>
        <taxon>Pseudomonadati</taxon>
        <taxon>Pseudomonadota</taxon>
        <taxon>Gammaproteobacteria</taxon>
        <taxon>Alteromonadales</taxon>
        <taxon>Shewanellaceae</taxon>
        <taxon>Shewanella</taxon>
    </lineage>
</organism>
<dbReference type="PRINTS" id="PR00081">
    <property type="entry name" value="GDHRDH"/>
</dbReference>
<dbReference type="Gene3D" id="3.40.50.720">
    <property type="entry name" value="NAD(P)-binding Rossmann-like Domain"/>
    <property type="match status" value="1"/>
</dbReference>
<proteinExistence type="inferred from homology"/>
<comment type="similarity">
    <text evidence="1">Belongs to the short-chain dehydrogenases/reductases (SDR) family.</text>
</comment>
<dbReference type="PANTHER" id="PTHR24321:SF8">
    <property type="entry name" value="ESTRADIOL 17-BETA-DEHYDROGENASE 8-RELATED"/>
    <property type="match status" value="1"/>
</dbReference>
<sequence>MTDLNDKVIIVTGGASGIGKVTATLLAGCGARIVVADLNDDGAVTAEEIRSAGGTSLFVKTNVSLEADVENLVATTLAEFGRLDGAFNNAGVEQAIKPLHEISEAQWDKVIDIDLKGVFLCMKHEIKAMLASGGGAIVNTASTTAQAAIPFAAEYIAAKAGVIGITRAAAVDYAQKGIRVNTVLPGLTQTAMVGRMPQDPELIKIFTAIQAAVPMQRLGQPEEVAQAVAWLLSEAAGFVTGVALPVDGGTIAV</sequence>
<reference evidence="4" key="2">
    <citation type="submission" date="2023-07" db="EMBL/GenBank/DDBJ databases">
        <title>Shewanella mangrovi sp. nov., an acetaldehyde- degrading bacterium isolated from mangrove sediment.</title>
        <authorList>
            <person name="Liu Y."/>
        </authorList>
    </citation>
    <scope>NUCLEOTIDE SEQUENCE [LARGE SCALE GENOMIC DNA]</scope>
    <source>
        <strain evidence="4">C32</strain>
    </source>
</reference>
<dbReference type="Pfam" id="PF13561">
    <property type="entry name" value="adh_short_C2"/>
    <property type="match status" value="1"/>
</dbReference>
<protein>
    <submittedName>
        <fullName evidence="3">Glucose 1-dehydrogenase</fullName>
        <ecNumber evidence="3">1.1.1.47</ecNumber>
    </submittedName>
</protein>
<gene>
    <name evidence="3" type="ORF">L9G74_12685</name>
</gene>
<name>A0ABT2FMQ8_9GAMM</name>
<keyword evidence="4" id="KW-1185">Reference proteome</keyword>
<evidence type="ECO:0000313" key="3">
    <source>
        <dbReference type="EMBL" id="MCS4557301.1"/>
    </source>
</evidence>
<comment type="caution">
    <text evidence="3">The sequence shown here is derived from an EMBL/GenBank/DDBJ whole genome shotgun (WGS) entry which is preliminary data.</text>
</comment>
<dbReference type="PRINTS" id="PR00080">
    <property type="entry name" value="SDRFAMILY"/>
</dbReference>
<dbReference type="EMBL" id="JAKOGG010000008">
    <property type="protein sequence ID" value="MCS4557301.1"/>
    <property type="molecule type" value="Genomic_DNA"/>
</dbReference>
<dbReference type="InterPro" id="IPR018247">
    <property type="entry name" value="EF_Hand_1_Ca_BS"/>
</dbReference>
<dbReference type="SUPFAM" id="SSF51735">
    <property type="entry name" value="NAD(P)-binding Rossmann-fold domains"/>
    <property type="match status" value="1"/>
</dbReference>
<dbReference type="PROSITE" id="PS00018">
    <property type="entry name" value="EF_HAND_1"/>
    <property type="match status" value="1"/>
</dbReference>
<dbReference type="NCBIfam" id="NF005559">
    <property type="entry name" value="PRK07231.1"/>
    <property type="match status" value="1"/>
</dbReference>
<keyword evidence="2 3" id="KW-0560">Oxidoreductase</keyword>
<dbReference type="InterPro" id="IPR036291">
    <property type="entry name" value="NAD(P)-bd_dom_sf"/>
</dbReference>
<evidence type="ECO:0000313" key="4">
    <source>
        <dbReference type="Proteomes" id="UP001201549"/>
    </source>
</evidence>
<dbReference type="RefSeq" id="WP_213683229.1">
    <property type="nucleotide sequence ID" value="NZ_JAKOGG010000008.1"/>
</dbReference>
<dbReference type="GO" id="GO:0047936">
    <property type="term" value="F:glucose 1-dehydrogenase [NAD(P)+] activity"/>
    <property type="evidence" value="ECO:0007669"/>
    <property type="project" value="UniProtKB-EC"/>
</dbReference>
<dbReference type="InterPro" id="IPR002347">
    <property type="entry name" value="SDR_fam"/>
</dbReference>
<reference evidence="3 4" key="1">
    <citation type="submission" date="2022-02" db="EMBL/GenBank/DDBJ databases">
        <authorList>
            <person name="Zhuang L."/>
        </authorList>
    </citation>
    <scope>NUCLEOTIDE SEQUENCE [LARGE SCALE GENOMIC DNA]</scope>
    <source>
        <strain evidence="3 4">C32</strain>
    </source>
</reference>
<dbReference type="PANTHER" id="PTHR24321">
    <property type="entry name" value="DEHYDROGENASES, SHORT CHAIN"/>
    <property type="match status" value="1"/>
</dbReference>
<accession>A0ABT2FMQ8</accession>
<evidence type="ECO:0000256" key="2">
    <source>
        <dbReference type="ARBA" id="ARBA00023002"/>
    </source>
</evidence>
<dbReference type="Proteomes" id="UP001201549">
    <property type="component" value="Unassembled WGS sequence"/>
</dbReference>
<dbReference type="EC" id="1.1.1.47" evidence="3"/>
<evidence type="ECO:0000256" key="1">
    <source>
        <dbReference type="ARBA" id="ARBA00006484"/>
    </source>
</evidence>